<sequence>MLELPKVKTQSMAADLTALLDVLFIVLVFLLLSVAVKVNVMEVSLPTVGDNNAPVIEQQPKVISLIYEQNKVKFALNDQPFSTLEHVIAALEHDLNSAPTFIAVDKQVPSEYLVQTLAALSKQNITIANILTERK</sequence>
<name>A0A0A7ELD6_9GAMM</name>
<dbReference type="OrthoDB" id="6313787at2"/>
<dbReference type="GO" id="GO:0005886">
    <property type="term" value="C:plasma membrane"/>
    <property type="evidence" value="ECO:0007669"/>
    <property type="project" value="UniProtKB-SubCell"/>
</dbReference>
<protein>
    <submittedName>
        <fullName evidence="9">Biopolymer transporter</fullName>
    </submittedName>
</protein>
<reference evidence="9 10" key="1">
    <citation type="submission" date="2014-11" db="EMBL/GenBank/DDBJ databases">
        <title>Complete Genome Sequence of Pseudoalteromonas sp. Strain OCN003 Isolated from Kaneohe Bay, Oahu, Hawaii.</title>
        <authorList>
            <person name="Beurmann S."/>
            <person name="Videau P."/>
            <person name="Ushijima B."/>
            <person name="Smith A.M."/>
            <person name="Aeby G.S."/>
            <person name="Callahan S.M."/>
            <person name="Belcaid M."/>
        </authorList>
    </citation>
    <scope>NUCLEOTIDE SEQUENCE [LARGE SCALE GENOMIC DNA]</scope>
    <source>
        <strain evidence="9 10">OCN003</strain>
    </source>
</reference>
<evidence type="ECO:0000256" key="6">
    <source>
        <dbReference type="ARBA" id="ARBA00023136"/>
    </source>
</evidence>
<keyword evidence="7" id="KW-0813">Transport</keyword>
<dbReference type="GO" id="GO:0022857">
    <property type="term" value="F:transmembrane transporter activity"/>
    <property type="evidence" value="ECO:0007669"/>
    <property type="project" value="InterPro"/>
</dbReference>
<comment type="subcellular location">
    <subcellularLocation>
        <location evidence="1">Cell membrane</location>
        <topology evidence="1">Single-pass membrane protein</topology>
    </subcellularLocation>
    <subcellularLocation>
        <location evidence="7">Cell membrane</location>
        <topology evidence="7">Single-pass type II membrane protein</topology>
    </subcellularLocation>
</comment>
<comment type="similarity">
    <text evidence="2 7">Belongs to the ExbD/TolR family.</text>
</comment>
<dbReference type="HOGENOM" id="CLU_085305_5_0_6"/>
<keyword evidence="3" id="KW-1003">Cell membrane</keyword>
<dbReference type="AlphaFoldDB" id="A0A0A7ELD6"/>
<evidence type="ECO:0000256" key="7">
    <source>
        <dbReference type="RuleBase" id="RU003879"/>
    </source>
</evidence>
<evidence type="ECO:0000256" key="5">
    <source>
        <dbReference type="ARBA" id="ARBA00022989"/>
    </source>
</evidence>
<evidence type="ECO:0000256" key="3">
    <source>
        <dbReference type="ARBA" id="ARBA00022475"/>
    </source>
</evidence>
<dbReference type="eggNOG" id="COG0848">
    <property type="taxonomic scope" value="Bacteria"/>
</dbReference>
<keyword evidence="5 8" id="KW-1133">Transmembrane helix</keyword>
<feature type="transmembrane region" description="Helical" evidence="8">
    <location>
        <begin position="12"/>
        <end position="36"/>
    </location>
</feature>
<dbReference type="Proteomes" id="UP000030341">
    <property type="component" value="Chromosome 2"/>
</dbReference>
<dbReference type="KEGG" id="pseo:OM33_20705"/>
<keyword evidence="4 7" id="KW-0812">Transmembrane</keyword>
<accession>A0A0A7ELD6</accession>
<evidence type="ECO:0000256" key="8">
    <source>
        <dbReference type="SAM" id="Phobius"/>
    </source>
</evidence>
<organism evidence="9 10">
    <name type="scientific">Pseudoalteromonas piratica</name>
    <dbReference type="NCBI Taxonomy" id="1348114"/>
    <lineage>
        <taxon>Bacteria</taxon>
        <taxon>Pseudomonadati</taxon>
        <taxon>Pseudomonadota</taxon>
        <taxon>Gammaproteobacteria</taxon>
        <taxon>Alteromonadales</taxon>
        <taxon>Pseudoalteromonadaceae</taxon>
        <taxon>Pseudoalteromonas</taxon>
    </lineage>
</organism>
<proteinExistence type="inferred from homology"/>
<dbReference type="Pfam" id="PF02472">
    <property type="entry name" value="ExbD"/>
    <property type="match status" value="1"/>
</dbReference>
<evidence type="ECO:0000313" key="9">
    <source>
        <dbReference type="EMBL" id="AIY67449.1"/>
    </source>
</evidence>
<dbReference type="InterPro" id="IPR003400">
    <property type="entry name" value="ExbD"/>
</dbReference>
<evidence type="ECO:0000313" key="10">
    <source>
        <dbReference type="Proteomes" id="UP000030341"/>
    </source>
</evidence>
<dbReference type="EMBL" id="CP009889">
    <property type="protein sequence ID" value="AIY67449.1"/>
    <property type="molecule type" value="Genomic_DNA"/>
</dbReference>
<keyword evidence="10" id="KW-1185">Reference proteome</keyword>
<dbReference type="RefSeq" id="WP_040136448.1">
    <property type="nucleotide sequence ID" value="NZ_CP009889.1"/>
</dbReference>
<keyword evidence="7" id="KW-0653">Protein transport</keyword>
<gene>
    <name evidence="9" type="ORF">OM33_20705</name>
</gene>
<keyword evidence="6 8" id="KW-0472">Membrane</keyword>
<evidence type="ECO:0000256" key="1">
    <source>
        <dbReference type="ARBA" id="ARBA00004162"/>
    </source>
</evidence>
<evidence type="ECO:0000256" key="4">
    <source>
        <dbReference type="ARBA" id="ARBA00022692"/>
    </source>
</evidence>
<dbReference type="GO" id="GO:0015031">
    <property type="term" value="P:protein transport"/>
    <property type="evidence" value="ECO:0007669"/>
    <property type="project" value="UniProtKB-KW"/>
</dbReference>
<evidence type="ECO:0000256" key="2">
    <source>
        <dbReference type="ARBA" id="ARBA00005811"/>
    </source>
</evidence>
<dbReference type="STRING" id="1348114.OM33_20705"/>